<organism evidence="1 2">
    <name type="scientific">Bathymodiolus azoricus thioautotrophic gill symbiont</name>
    <dbReference type="NCBI Taxonomy" id="235205"/>
    <lineage>
        <taxon>Bacteria</taxon>
        <taxon>Pseudomonadati</taxon>
        <taxon>Pseudomonadota</taxon>
        <taxon>Gammaproteobacteria</taxon>
        <taxon>sulfur-oxidizing symbionts</taxon>
    </lineage>
</organism>
<feature type="non-terminal residue" evidence="1">
    <location>
        <position position="580"/>
    </location>
</feature>
<accession>A0ACA8ZSR3</accession>
<proteinExistence type="predicted"/>
<reference evidence="1" key="1">
    <citation type="submission" date="2020-05" db="EMBL/GenBank/DDBJ databases">
        <authorList>
            <person name="Petersen J."/>
            <person name="Sayavedra L."/>
        </authorList>
    </citation>
    <scope>NUCLEOTIDE SEQUENCE</scope>
    <source>
        <strain evidence="1">B azoricus SOX Menez Gwen</strain>
    </source>
</reference>
<dbReference type="Proteomes" id="UP000635628">
    <property type="component" value="Unassembled WGS sequence"/>
</dbReference>
<evidence type="ECO:0000313" key="1">
    <source>
        <dbReference type="EMBL" id="CAB5506687.1"/>
    </source>
</evidence>
<name>A0ACA8ZSR3_9GAMM</name>
<dbReference type="EMBL" id="CAESAP020000338">
    <property type="protein sequence ID" value="CAB5506687.1"/>
    <property type="molecule type" value="Genomic_DNA"/>
</dbReference>
<gene>
    <name evidence="1" type="ORF">AZO1586R_2128</name>
</gene>
<feature type="non-terminal residue" evidence="1">
    <location>
        <position position="1"/>
    </location>
</feature>
<comment type="caution">
    <text evidence="1">The sequence shown here is derived from an EMBL/GenBank/DDBJ whole genome shotgun (WGS) entry which is preliminary data.</text>
</comment>
<sequence length="580" mass="66344">PNGYKKELSYDALGRVKSTTLTTNGETLTTTNTYDSYSRLSVQTRPQKFKVENVYNQYGYLMAKRAPKAQISDYDWEYLSKLLEQSTANSQKATEQANKLEIKISKYNAYSEYYKKLSTKLIEESNSLNKDAQALRDNANLLDEIINKLEQKSTYFVNLYRNDRAKAYKDLGFNSLIVNKITTLYLDIAYKQYLQAYYYSRAQGEERKILANQIINEYDNHAEILIEHADQATQEATHWKQVADNTRKSRNKNHYKAMLNDTDNIYFYRVKSRDAAGRLTGHIVGNGLSTEQEYSPASGHLYTIKSNFNSTDEVRNLEYEYDLMNNVTQRQNHISGLSEGFTYDALDRLTQSSTTGKIDDVDYSYKVDYQYDINGNIINKSDVGDYSYNAASGVRPHTPNSITGIKTNTSTNTNNQDRTYTYDANGSMTKNDDKTIQWTSFNKPKSFTKGKDSTTFTYGPDRSRYQKVQTRSSDNTTITTQYFGKIYEKIKQNTNTEHKHFIYADGQLIAIHIKTDTTSAAGTSSTSGTTDMPATPVPDKTRYLHYDNLGSIDTITDGQGNIVERMAYTAFGQRRKGDWR</sequence>
<protein>
    <submittedName>
        <fullName evidence="1">Uncharacterized protein</fullName>
    </submittedName>
</protein>
<keyword evidence="2" id="KW-1185">Reference proteome</keyword>
<evidence type="ECO:0000313" key="2">
    <source>
        <dbReference type="Proteomes" id="UP000635628"/>
    </source>
</evidence>